<organism evidence="8 9">
    <name type="scientific">Tolypocladium paradoxum</name>
    <dbReference type="NCBI Taxonomy" id="94208"/>
    <lineage>
        <taxon>Eukaryota</taxon>
        <taxon>Fungi</taxon>
        <taxon>Dikarya</taxon>
        <taxon>Ascomycota</taxon>
        <taxon>Pezizomycotina</taxon>
        <taxon>Sordariomycetes</taxon>
        <taxon>Hypocreomycetidae</taxon>
        <taxon>Hypocreales</taxon>
        <taxon>Ophiocordycipitaceae</taxon>
        <taxon>Tolypocladium</taxon>
    </lineage>
</organism>
<dbReference type="GO" id="GO:0016020">
    <property type="term" value="C:membrane"/>
    <property type="evidence" value="ECO:0007669"/>
    <property type="project" value="UniProtKB-SubCell"/>
</dbReference>
<evidence type="ECO:0000256" key="5">
    <source>
        <dbReference type="SAM" id="MobiDB-lite"/>
    </source>
</evidence>
<dbReference type="InterPro" id="IPR051694">
    <property type="entry name" value="Immunoregulatory_rcpt-like"/>
</dbReference>
<evidence type="ECO:0000256" key="1">
    <source>
        <dbReference type="ARBA" id="ARBA00004167"/>
    </source>
</evidence>
<feature type="signal peptide" evidence="7">
    <location>
        <begin position="1"/>
        <end position="23"/>
    </location>
</feature>
<comment type="caution">
    <text evidence="8">The sequence shown here is derived from an EMBL/GenBank/DDBJ whole genome shotgun (WGS) entry which is preliminary data.</text>
</comment>
<keyword evidence="4 6" id="KW-0472">Membrane</keyword>
<feature type="transmembrane region" description="Helical" evidence="6">
    <location>
        <begin position="170"/>
        <end position="192"/>
    </location>
</feature>
<keyword evidence="2 6" id="KW-0812">Transmembrane</keyword>
<keyword evidence="9" id="KW-1185">Reference proteome</keyword>
<comment type="subcellular location">
    <subcellularLocation>
        <location evidence="1">Membrane</location>
        <topology evidence="1">Single-pass membrane protein</topology>
    </subcellularLocation>
</comment>
<feature type="region of interest" description="Disordered" evidence="5">
    <location>
        <begin position="142"/>
        <end position="162"/>
    </location>
</feature>
<evidence type="ECO:0000256" key="3">
    <source>
        <dbReference type="ARBA" id="ARBA00022989"/>
    </source>
</evidence>
<dbReference type="EMBL" id="PKSG01000590">
    <property type="protein sequence ID" value="POR34002.1"/>
    <property type="molecule type" value="Genomic_DNA"/>
</dbReference>
<feature type="chain" id="PRO_5015467468" description="Extracellular membrane protein CFEM domain-containing protein" evidence="7">
    <location>
        <begin position="24"/>
        <end position="224"/>
    </location>
</feature>
<keyword evidence="3 6" id="KW-1133">Transmembrane helix</keyword>
<reference evidence="8 9" key="1">
    <citation type="submission" date="2018-01" db="EMBL/GenBank/DDBJ databases">
        <title>Harnessing the power of phylogenomics to disentangle the directionality and signatures of interkingdom host jumping in the parasitic fungal genus Tolypocladium.</title>
        <authorList>
            <person name="Quandt C.A."/>
            <person name="Patterson W."/>
            <person name="Spatafora J.W."/>
        </authorList>
    </citation>
    <scope>NUCLEOTIDE SEQUENCE [LARGE SCALE GENOMIC DNA]</scope>
    <source>
        <strain evidence="8 9">NRBC 100945</strain>
    </source>
</reference>
<gene>
    <name evidence="8" type="ORF">TPAR_05791</name>
</gene>
<dbReference type="PROSITE" id="PS51257">
    <property type="entry name" value="PROKAR_LIPOPROTEIN"/>
    <property type="match status" value="1"/>
</dbReference>
<name>A0A2S4KUY5_9HYPO</name>
<feature type="non-terminal residue" evidence="8">
    <location>
        <position position="224"/>
    </location>
</feature>
<dbReference type="GO" id="GO:0071944">
    <property type="term" value="C:cell periphery"/>
    <property type="evidence" value="ECO:0007669"/>
    <property type="project" value="UniProtKB-ARBA"/>
</dbReference>
<dbReference type="PANTHER" id="PTHR15549">
    <property type="entry name" value="PAIRED IMMUNOGLOBULIN-LIKE TYPE 2 RECEPTOR"/>
    <property type="match status" value="1"/>
</dbReference>
<sequence>MARLRLQPAHPLVLLILATSCLAFQSDFSFYPPNAQPCLNQASNAANCQGSSAAEVNTCLCSNQGGFITNTAKCLGQQDKADVQKVYTTMLQACTDSQTPMSVSQSDFLAAANGDAVSATATTRTATSATARVTTTTGGATVTVTSAPTETGAAGNDQQGRGGLSTGATIGIAVGASAAGVAALAALAVFLVRRRKRRTQEEAHPMLSPHEYHHPTPTTFPPTE</sequence>
<dbReference type="Proteomes" id="UP000237481">
    <property type="component" value="Unassembled WGS sequence"/>
</dbReference>
<evidence type="ECO:0000313" key="9">
    <source>
        <dbReference type="Proteomes" id="UP000237481"/>
    </source>
</evidence>
<proteinExistence type="predicted"/>
<feature type="region of interest" description="Disordered" evidence="5">
    <location>
        <begin position="200"/>
        <end position="224"/>
    </location>
</feature>
<protein>
    <recommendedName>
        <fullName evidence="10">Extracellular membrane protein CFEM domain-containing protein</fullName>
    </recommendedName>
</protein>
<dbReference type="OrthoDB" id="5311469at2759"/>
<evidence type="ECO:0000313" key="8">
    <source>
        <dbReference type="EMBL" id="POR34002.1"/>
    </source>
</evidence>
<evidence type="ECO:0000256" key="2">
    <source>
        <dbReference type="ARBA" id="ARBA00022692"/>
    </source>
</evidence>
<evidence type="ECO:0008006" key="10">
    <source>
        <dbReference type="Google" id="ProtNLM"/>
    </source>
</evidence>
<evidence type="ECO:0000256" key="4">
    <source>
        <dbReference type="ARBA" id="ARBA00023136"/>
    </source>
</evidence>
<accession>A0A2S4KUY5</accession>
<evidence type="ECO:0000256" key="7">
    <source>
        <dbReference type="SAM" id="SignalP"/>
    </source>
</evidence>
<keyword evidence="7" id="KW-0732">Signal</keyword>
<feature type="compositionally biased region" description="Basic and acidic residues" evidence="5">
    <location>
        <begin position="200"/>
        <end position="214"/>
    </location>
</feature>
<dbReference type="STRING" id="94208.A0A2S4KUY5"/>
<evidence type="ECO:0000256" key="6">
    <source>
        <dbReference type="SAM" id="Phobius"/>
    </source>
</evidence>
<dbReference type="AlphaFoldDB" id="A0A2S4KUY5"/>